<evidence type="ECO:0000256" key="4">
    <source>
        <dbReference type="ARBA" id="ARBA00023136"/>
    </source>
</evidence>
<dbReference type="OMA" id="ENCTFQC"/>
<keyword evidence="12" id="KW-1185">Reference proteome</keyword>
<reference evidence="11" key="2">
    <citation type="submission" date="2025-08" db="UniProtKB">
        <authorList>
            <consortium name="Ensembl"/>
        </authorList>
    </citation>
    <scope>IDENTIFICATION</scope>
    <source>
        <strain evidence="11">Isolate ISIS603380</strain>
    </source>
</reference>
<evidence type="ECO:0000313" key="12">
    <source>
        <dbReference type="Proteomes" id="UP000007646"/>
    </source>
</evidence>
<sequence length="114" mass="12853">MEKHLRAFLVVSWLHFCWVNGNNQVEQSPWSLIILEGENCTFQCNSSVSPFNNLRWYKEDAGRGPVSLIIMTYSESQKSNGRYTATLDANAKRSFLHLTGSQLSDSASYICAVS</sequence>
<proteinExistence type="predicted"/>
<keyword evidence="2" id="KW-1003">Cell membrane</keyword>
<accession>G3UCP5</accession>
<dbReference type="SUPFAM" id="SSF48726">
    <property type="entry name" value="Immunoglobulin"/>
    <property type="match status" value="1"/>
</dbReference>
<keyword evidence="8" id="KW-1279">T cell receptor</keyword>
<keyword evidence="8" id="KW-0391">Immunity</keyword>
<keyword evidence="3 9" id="KW-0732">Signal</keyword>
<dbReference type="Gene3D" id="2.60.40.10">
    <property type="entry name" value="Immunoglobulins"/>
    <property type="match status" value="1"/>
</dbReference>
<dbReference type="Ensembl" id="ENSLAFT00000033562.1">
    <property type="protein sequence ID" value="ENSLAFP00000025603.1"/>
    <property type="gene ID" value="ENSLAFG00000027025.1"/>
</dbReference>
<keyword evidence="4" id="KW-0472">Membrane</keyword>
<gene>
    <name evidence="11" type="primary">TRAV10</name>
</gene>
<organism evidence="11 12">
    <name type="scientific">Loxodonta africana</name>
    <name type="common">African elephant</name>
    <dbReference type="NCBI Taxonomy" id="9785"/>
    <lineage>
        <taxon>Eukaryota</taxon>
        <taxon>Metazoa</taxon>
        <taxon>Chordata</taxon>
        <taxon>Craniata</taxon>
        <taxon>Vertebrata</taxon>
        <taxon>Euteleostomi</taxon>
        <taxon>Mammalia</taxon>
        <taxon>Eutheria</taxon>
        <taxon>Afrotheria</taxon>
        <taxon>Proboscidea</taxon>
        <taxon>Elephantidae</taxon>
        <taxon>Loxodonta</taxon>
    </lineage>
</organism>
<dbReference type="PANTHER" id="PTHR19339:SF10">
    <property type="entry name" value="IG-LIKE DOMAIN-CONTAINING PROTEIN-RELATED"/>
    <property type="match status" value="1"/>
</dbReference>
<evidence type="ECO:0000256" key="8">
    <source>
        <dbReference type="ARBA" id="ARBA00043266"/>
    </source>
</evidence>
<dbReference type="InParanoid" id="G3UCP5"/>
<feature type="signal peptide" evidence="9">
    <location>
        <begin position="1"/>
        <end position="21"/>
    </location>
</feature>
<dbReference type="FunCoup" id="G3UCP5">
    <property type="interactions" value="146"/>
</dbReference>
<protein>
    <submittedName>
        <fullName evidence="11">T cell receptor alpha variable 10</fullName>
    </submittedName>
</protein>
<feature type="chain" id="PRO_5003456430" evidence="9">
    <location>
        <begin position="22"/>
        <end position="114"/>
    </location>
</feature>
<evidence type="ECO:0000313" key="11">
    <source>
        <dbReference type="Ensembl" id="ENSLAFP00000025603.1"/>
    </source>
</evidence>
<dbReference type="Pfam" id="PF07686">
    <property type="entry name" value="V-set"/>
    <property type="match status" value="1"/>
</dbReference>
<evidence type="ECO:0000256" key="7">
    <source>
        <dbReference type="ARBA" id="ARBA00038651"/>
    </source>
</evidence>
<feature type="domain" description="Ig-like" evidence="10">
    <location>
        <begin position="23"/>
        <end position="114"/>
    </location>
</feature>
<comment type="subunit">
    <text evidence="7">Alpha-beta TR is a heterodimer composed of an alpha and beta chain; disulfide-linked. The alpha-beta TR is associated with the transmembrane signaling CD3 coreceptor proteins to form the TR-CD3 (TcR or TCR). The assembly of alpha-beta TR heterodimers with CD3 occurs in the endoplasmic reticulum where a single alpha-beta TR heterodimer associates with one CD3D-CD3E heterodimer, one CD3G-CD3E heterodimer and one CD247 homodimer forming a stable octameric structure. CD3D-CD3E and CD3G-CD3E heterodimers preferentially associate with TR alpha and TR beta chains, respectively. The association of the CD247 homodimer is the last step of TcR assembly in the endoplasmic reticulum and is required for transport to the cell surface.</text>
</comment>
<evidence type="ECO:0000256" key="6">
    <source>
        <dbReference type="ARBA" id="ARBA00023180"/>
    </source>
</evidence>
<dbReference type="InterPro" id="IPR013783">
    <property type="entry name" value="Ig-like_fold"/>
</dbReference>
<evidence type="ECO:0000256" key="2">
    <source>
        <dbReference type="ARBA" id="ARBA00022475"/>
    </source>
</evidence>
<dbReference type="AlphaFoldDB" id="G3UCP5"/>
<dbReference type="PANTHER" id="PTHR19339">
    <property type="entry name" value="T CELL RECEPTOR ALPHA VARIABLE 39"/>
    <property type="match status" value="1"/>
</dbReference>
<dbReference type="Proteomes" id="UP000007646">
    <property type="component" value="Unassembled WGS sequence"/>
</dbReference>
<keyword evidence="6" id="KW-0325">Glycoprotein</keyword>
<evidence type="ECO:0000256" key="9">
    <source>
        <dbReference type="SAM" id="SignalP"/>
    </source>
</evidence>
<dbReference type="GeneTree" id="ENSGT00940000163906"/>
<reference evidence="11" key="3">
    <citation type="submission" date="2025-09" db="UniProtKB">
        <authorList>
            <consortium name="Ensembl"/>
        </authorList>
    </citation>
    <scope>IDENTIFICATION</scope>
    <source>
        <strain evidence="11">Isolate ISIS603380</strain>
    </source>
</reference>
<dbReference type="SMART" id="SM00406">
    <property type="entry name" value="IGv"/>
    <property type="match status" value="1"/>
</dbReference>
<comment type="subcellular location">
    <subcellularLocation>
        <location evidence="1">Cell membrane</location>
    </subcellularLocation>
</comment>
<dbReference type="eggNOG" id="ENOG502T1PS">
    <property type="taxonomic scope" value="Eukaryota"/>
</dbReference>
<dbReference type="InterPro" id="IPR013106">
    <property type="entry name" value="Ig_V-set"/>
</dbReference>
<evidence type="ECO:0000256" key="3">
    <source>
        <dbReference type="ARBA" id="ARBA00022729"/>
    </source>
</evidence>
<keyword evidence="8" id="KW-1064">Adaptive immunity</keyword>
<dbReference type="HOGENOM" id="CLU_077975_8_3_1"/>
<dbReference type="InterPro" id="IPR051896">
    <property type="entry name" value="TCR_alpha_variable"/>
</dbReference>
<evidence type="ECO:0000256" key="5">
    <source>
        <dbReference type="ARBA" id="ARBA00023157"/>
    </source>
</evidence>
<dbReference type="STRING" id="9785.ENSLAFP00000025603"/>
<keyword evidence="5" id="KW-1015">Disulfide bond</keyword>
<reference evidence="11 12" key="1">
    <citation type="submission" date="2009-06" db="EMBL/GenBank/DDBJ databases">
        <title>The Genome Sequence of Loxodonta africana (African elephant).</title>
        <authorList>
            <person name="Di Palma F."/>
            <person name="Heiman D."/>
            <person name="Young S."/>
            <person name="Johnson J."/>
            <person name="Lander E.S."/>
            <person name="Lindblad-Toh K."/>
        </authorList>
    </citation>
    <scope>NUCLEOTIDE SEQUENCE [LARGE SCALE GENOMIC DNA]</scope>
    <source>
        <strain evidence="11 12">Isolate ISIS603380</strain>
    </source>
</reference>
<dbReference type="PROSITE" id="PS50835">
    <property type="entry name" value="IG_LIKE"/>
    <property type="match status" value="1"/>
</dbReference>
<evidence type="ECO:0000259" key="10">
    <source>
        <dbReference type="PROSITE" id="PS50835"/>
    </source>
</evidence>
<dbReference type="InterPro" id="IPR036179">
    <property type="entry name" value="Ig-like_dom_sf"/>
</dbReference>
<evidence type="ECO:0000256" key="1">
    <source>
        <dbReference type="ARBA" id="ARBA00004236"/>
    </source>
</evidence>
<dbReference type="InterPro" id="IPR007110">
    <property type="entry name" value="Ig-like_dom"/>
</dbReference>
<dbReference type="GO" id="GO:0042101">
    <property type="term" value="C:T cell receptor complex"/>
    <property type="evidence" value="ECO:0007669"/>
    <property type="project" value="UniProtKB-KW"/>
</dbReference>
<name>G3UCP5_LOXAF</name>